<organism evidence="5 6">
    <name type="scientific">Mycena venus</name>
    <dbReference type="NCBI Taxonomy" id="2733690"/>
    <lineage>
        <taxon>Eukaryota</taxon>
        <taxon>Fungi</taxon>
        <taxon>Dikarya</taxon>
        <taxon>Basidiomycota</taxon>
        <taxon>Agaricomycotina</taxon>
        <taxon>Agaricomycetes</taxon>
        <taxon>Agaricomycetidae</taxon>
        <taxon>Agaricales</taxon>
        <taxon>Marasmiineae</taxon>
        <taxon>Mycenaceae</taxon>
        <taxon>Mycena</taxon>
    </lineage>
</organism>
<dbReference type="OrthoDB" id="1874341at2759"/>
<evidence type="ECO:0000256" key="2">
    <source>
        <dbReference type="ARBA" id="ARBA00007815"/>
    </source>
</evidence>
<evidence type="ECO:0000313" key="5">
    <source>
        <dbReference type="EMBL" id="KAF7338236.1"/>
    </source>
</evidence>
<dbReference type="Pfam" id="PF08784">
    <property type="entry name" value="RPA_C"/>
    <property type="match status" value="1"/>
</dbReference>
<evidence type="ECO:0000259" key="4">
    <source>
        <dbReference type="Pfam" id="PF08784"/>
    </source>
</evidence>
<feature type="domain" description="Replication protein A C-terminal" evidence="4">
    <location>
        <begin position="1148"/>
        <end position="1227"/>
    </location>
</feature>
<dbReference type="PANTHER" id="PTHR22767">
    <property type="entry name" value="N-TERMINAL ACETYLTRANSFERASE-RELATED"/>
    <property type="match status" value="1"/>
</dbReference>
<feature type="region of interest" description="Disordered" evidence="3">
    <location>
        <begin position="940"/>
        <end position="987"/>
    </location>
</feature>
<dbReference type="EMBL" id="JACAZI010000021">
    <property type="protein sequence ID" value="KAF7338236.1"/>
    <property type="molecule type" value="Genomic_DNA"/>
</dbReference>
<name>A0A8H6XCY0_9AGAR</name>
<evidence type="ECO:0000313" key="6">
    <source>
        <dbReference type="Proteomes" id="UP000620124"/>
    </source>
</evidence>
<evidence type="ECO:0000256" key="1">
    <source>
        <dbReference type="ARBA" id="ARBA00006298"/>
    </source>
</evidence>
<dbReference type="Gene3D" id="1.25.40.1040">
    <property type="match status" value="1"/>
</dbReference>
<feature type="compositionally biased region" description="Polar residues" evidence="3">
    <location>
        <begin position="967"/>
        <end position="986"/>
    </location>
</feature>
<sequence length="1234" mass="138943">MERQIKPIYEALDTGSNKSAIVACNKLLKKHPKNELVKTLKALALVRSQKVEESLILCDEVLAAKPTNDAVLTAMMHVLRGLGRHKDMVTMFEEAYKQQPSNEDLAAQTFLANVRILNWKAAQQIATRMHKQFHDDRYIYWSVISAILQANDPATEPNMRTLLYKLAHRLVTSSPTPSYINADRFHLHLSILRELELFDEARTLLESDIGKSICAASLSCNEIRRDIWRRQGLLEDEGTKAELRITEQNDRNWLEFLSVLDATFSSLTSAPEPDESARTKCSSHVAKTEELFTKLALQDGHKDRSALLALLELEKRARLHQISTGKDTFFFTGAILIVADPNRMVDLMKRYFEEIGDKACCYEDLKPYLELENEDAARWISFLQSLTPSFASLASDKELRRLINSHKLLRQNLSLDDLSISAETDRATLYTQQYLEGLKLGASLPPTELQPADDLVLLAGNVFVNLWKTSSDEKYLYNAVALLEFALTKSKQSFHTRLMLIRIYRLLGAPSMALEHYRIMQIKQVEHDTLSHFILSRSSTFSLAASGDLTLATECIESSQIYLSNTQDTGEYIGRAFTGEKYSQIPEFIIFEDRLENSLQRDLIKIEHLRMRLSHEAISSDIIDMELIELKFIFDRLHHDNRDFEILADYQPRGSQKFNEQTLLFGKTEGRGWLATFLKLYIRAFQQGSDLDDTVEEKLLIGDRPRHTSAQNKLTLKDRLRERKEEELIELTPDELTFVKYANALADWLEPYHDHARPPPSVVLAEAAKLAEQKTGHPLKGVEIPPKNGNGSTNGSTKKDEEAPPITDAPEIVVRFFDNMKARFEAVKDASSPSLTLHVATLIQEAFLLFVVETLRFKTPSVVKVHKLGALVQQFKPIRANAIAVLREVSSTLIKRSEQDATAEQRKSFVDACSPVIDLNIDHDFILGVAKKMTDSRKKVTEGVGKGMTRLCTSPSHGGGGWLRDSPSGSQGSPSTAKTPASQSLRPVTIAQVRKATQMHSDADWVVDESPIGQASNLFLPMSFQLSLWQITVVAELFSHSAYITNRTFGLDDGTARIEAKMWLDTPENQLKDTWRGLTVSNAQSSMKPVFVRVTGTIKTHNNKRHIHASNIRLVKDPNEVYFHILEVISVNVTLQKGLPSSRPGQQQSETAHGQSAYTIQSRPTQTQKMFSPMADEVVHYLQTAPSNPEGIFVGDIAKSLNCNAMELSTTVDRLIDDGFVFTTIDDSHIQLAT</sequence>
<dbReference type="Gene3D" id="2.40.50.140">
    <property type="entry name" value="Nucleic acid-binding proteins"/>
    <property type="match status" value="1"/>
</dbReference>
<dbReference type="CDD" id="cd04478">
    <property type="entry name" value="RPA2_DBD_D"/>
    <property type="match status" value="1"/>
</dbReference>
<dbReference type="InterPro" id="IPR012340">
    <property type="entry name" value="NA-bd_OB-fold"/>
</dbReference>
<keyword evidence="5" id="KW-0808">Transferase</keyword>
<dbReference type="GO" id="GO:0016740">
    <property type="term" value="F:transferase activity"/>
    <property type="evidence" value="ECO:0007669"/>
    <property type="project" value="UniProtKB-KW"/>
</dbReference>
<dbReference type="AlphaFoldDB" id="A0A8H6XCY0"/>
<dbReference type="PANTHER" id="PTHR22767:SF3">
    <property type="entry name" value="N-ALPHA-ACETYLTRANSFERASE 25, NATB AUXILIARY SUBUNIT"/>
    <property type="match status" value="1"/>
</dbReference>
<dbReference type="Gene3D" id="1.10.10.10">
    <property type="entry name" value="Winged helix-like DNA-binding domain superfamily/Winged helix DNA-binding domain"/>
    <property type="match status" value="1"/>
</dbReference>
<comment type="similarity">
    <text evidence="2">Belongs to the replication factor A protein 2 family.</text>
</comment>
<accession>A0A8H6XCY0</accession>
<proteinExistence type="inferred from homology"/>
<dbReference type="InterPro" id="IPR036390">
    <property type="entry name" value="WH_DNA-bd_sf"/>
</dbReference>
<feature type="compositionally biased region" description="Polar residues" evidence="3">
    <location>
        <begin position="1143"/>
        <end position="1161"/>
    </location>
</feature>
<comment type="caution">
    <text evidence="5">The sequence shown here is derived from an EMBL/GenBank/DDBJ whole genome shotgun (WGS) entry which is preliminary data.</text>
</comment>
<reference evidence="5" key="1">
    <citation type="submission" date="2020-05" db="EMBL/GenBank/DDBJ databases">
        <title>Mycena genomes resolve the evolution of fungal bioluminescence.</title>
        <authorList>
            <person name="Tsai I.J."/>
        </authorList>
    </citation>
    <scope>NUCLEOTIDE SEQUENCE</scope>
    <source>
        <strain evidence="5">CCC161011</strain>
    </source>
</reference>
<dbReference type="InterPro" id="IPR036388">
    <property type="entry name" value="WH-like_DNA-bd_sf"/>
</dbReference>
<dbReference type="InterPro" id="IPR011990">
    <property type="entry name" value="TPR-like_helical_dom_sf"/>
</dbReference>
<dbReference type="SUPFAM" id="SSF46785">
    <property type="entry name" value="Winged helix' DNA-binding domain"/>
    <property type="match status" value="1"/>
</dbReference>
<dbReference type="InterPro" id="IPR014892">
    <property type="entry name" value="RPA_C"/>
</dbReference>
<feature type="region of interest" description="Disordered" evidence="3">
    <location>
        <begin position="776"/>
        <end position="805"/>
    </location>
</feature>
<comment type="similarity">
    <text evidence="1">Belongs to the MDM20/NAA25 family.</text>
</comment>
<evidence type="ECO:0000256" key="3">
    <source>
        <dbReference type="SAM" id="MobiDB-lite"/>
    </source>
</evidence>
<dbReference type="SUPFAM" id="SSF50249">
    <property type="entry name" value="Nucleic acid-binding proteins"/>
    <property type="match status" value="1"/>
</dbReference>
<gene>
    <name evidence="5" type="ORF">MVEN_02048800</name>
</gene>
<dbReference type="Proteomes" id="UP000620124">
    <property type="component" value="Unassembled WGS sequence"/>
</dbReference>
<feature type="region of interest" description="Disordered" evidence="3">
    <location>
        <begin position="1138"/>
        <end position="1161"/>
    </location>
</feature>
<dbReference type="Pfam" id="PF09797">
    <property type="entry name" value="NatB_MDM20"/>
    <property type="match status" value="1"/>
</dbReference>
<dbReference type="InterPro" id="IPR019183">
    <property type="entry name" value="NAA25_NatB_aux_su"/>
</dbReference>
<dbReference type="GO" id="GO:0031416">
    <property type="term" value="C:NatB complex"/>
    <property type="evidence" value="ECO:0007669"/>
    <property type="project" value="TreeGrafter"/>
</dbReference>
<protein>
    <submittedName>
        <fullName evidence="5">N-alpha-acetyltransferase 25, NatB auxiliary subunit</fullName>
    </submittedName>
</protein>
<keyword evidence="6" id="KW-1185">Reference proteome</keyword>
<dbReference type="SUPFAM" id="SSF48452">
    <property type="entry name" value="TPR-like"/>
    <property type="match status" value="1"/>
</dbReference>